<dbReference type="CDD" id="cd00311">
    <property type="entry name" value="TIM"/>
    <property type="match status" value="1"/>
</dbReference>
<proteinExistence type="inferred from homology"/>
<protein>
    <recommendedName>
        <fullName evidence="7 8">Triosephosphate isomerase</fullName>
        <shortName evidence="7">TIM</shortName>
        <shortName evidence="7">TPI</shortName>
        <ecNumber evidence="7 8">5.3.1.1</ecNumber>
    </recommendedName>
    <alternativeName>
        <fullName evidence="7">Triose-phosphate isomerase</fullName>
    </alternativeName>
</protein>
<dbReference type="Gene3D" id="3.20.20.70">
    <property type="entry name" value="Aldolase class I"/>
    <property type="match status" value="1"/>
</dbReference>
<feature type="binding site" evidence="7">
    <location>
        <position position="214"/>
    </location>
    <ligand>
        <name>substrate</name>
    </ligand>
</feature>
<dbReference type="InterPro" id="IPR035990">
    <property type="entry name" value="TIM_sf"/>
</dbReference>
<dbReference type="PROSITE" id="PS51440">
    <property type="entry name" value="TIM_2"/>
    <property type="match status" value="1"/>
</dbReference>
<dbReference type="GO" id="GO:0005829">
    <property type="term" value="C:cytosol"/>
    <property type="evidence" value="ECO:0007669"/>
    <property type="project" value="TreeGrafter"/>
</dbReference>
<dbReference type="EMBL" id="JAAGRR010000015">
    <property type="protein sequence ID" value="NDY41739.1"/>
    <property type="molecule type" value="Genomic_DNA"/>
</dbReference>
<dbReference type="RefSeq" id="WP_163297892.1">
    <property type="nucleotide sequence ID" value="NZ_JAAGRR010000015.1"/>
</dbReference>
<evidence type="ECO:0000256" key="3">
    <source>
        <dbReference type="ARBA" id="ARBA00022432"/>
    </source>
</evidence>
<comment type="subunit">
    <text evidence="7 8">Homodimer.</text>
</comment>
<dbReference type="NCBIfam" id="TIGR00419">
    <property type="entry name" value="tim"/>
    <property type="match status" value="1"/>
</dbReference>
<dbReference type="GO" id="GO:0004807">
    <property type="term" value="F:triose-phosphate isomerase activity"/>
    <property type="evidence" value="ECO:0007669"/>
    <property type="project" value="UniProtKB-UniRule"/>
</dbReference>
<dbReference type="PROSITE" id="PS00171">
    <property type="entry name" value="TIM_1"/>
    <property type="match status" value="1"/>
</dbReference>
<organism evidence="9 10">
    <name type="scientific">Dissulfurirhabdus thermomarina</name>
    <dbReference type="NCBI Taxonomy" id="1765737"/>
    <lineage>
        <taxon>Bacteria</taxon>
        <taxon>Deltaproteobacteria</taxon>
        <taxon>Dissulfurirhabdaceae</taxon>
        <taxon>Dissulfurirhabdus</taxon>
    </lineage>
</organism>
<evidence type="ECO:0000313" key="10">
    <source>
        <dbReference type="Proteomes" id="UP000469346"/>
    </source>
</evidence>
<comment type="similarity">
    <text evidence="2 7 8">Belongs to the triosephosphate isomerase family.</text>
</comment>
<dbReference type="PANTHER" id="PTHR21139">
    <property type="entry name" value="TRIOSEPHOSPHATE ISOMERASE"/>
    <property type="match status" value="1"/>
</dbReference>
<dbReference type="Proteomes" id="UP000469346">
    <property type="component" value="Unassembled WGS sequence"/>
</dbReference>
<evidence type="ECO:0000256" key="7">
    <source>
        <dbReference type="HAMAP-Rule" id="MF_00147"/>
    </source>
</evidence>
<feature type="binding site" evidence="7">
    <location>
        <position position="174"/>
    </location>
    <ligand>
        <name>substrate</name>
    </ligand>
</feature>
<dbReference type="UniPathway" id="UPA00109">
    <property type="reaction ID" value="UER00189"/>
</dbReference>
<evidence type="ECO:0000256" key="1">
    <source>
        <dbReference type="ARBA" id="ARBA00004680"/>
    </source>
</evidence>
<evidence type="ECO:0000256" key="8">
    <source>
        <dbReference type="RuleBase" id="RU363013"/>
    </source>
</evidence>
<evidence type="ECO:0000256" key="4">
    <source>
        <dbReference type="ARBA" id="ARBA00022490"/>
    </source>
</evidence>
<dbReference type="GO" id="GO:0006094">
    <property type="term" value="P:gluconeogenesis"/>
    <property type="evidence" value="ECO:0007669"/>
    <property type="project" value="UniProtKB-UniRule"/>
</dbReference>
<dbReference type="InterPro" id="IPR000652">
    <property type="entry name" value="Triosephosphate_isomerase"/>
</dbReference>
<dbReference type="GO" id="GO:0046166">
    <property type="term" value="P:glyceraldehyde-3-phosphate biosynthetic process"/>
    <property type="evidence" value="ECO:0007669"/>
    <property type="project" value="TreeGrafter"/>
</dbReference>
<comment type="pathway">
    <text evidence="1 7 8">Carbohydrate degradation; glycolysis; D-glyceraldehyde 3-phosphate from glycerone phosphate: step 1/1.</text>
</comment>
<reference evidence="9 10" key="1">
    <citation type="submission" date="2020-02" db="EMBL/GenBank/DDBJ databases">
        <title>Comparative genomics of sulfur disproportionating microorganisms.</title>
        <authorList>
            <person name="Ward L.M."/>
            <person name="Bertran E."/>
            <person name="Johnston D.T."/>
        </authorList>
    </citation>
    <scope>NUCLEOTIDE SEQUENCE [LARGE SCALE GENOMIC DNA]</scope>
    <source>
        <strain evidence="9 10">DSM 100025</strain>
    </source>
</reference>
<dbReference type="InterPro" id="IPR020861">
    <property type="entry name" value="Triosephosphate_isomerase_AS"/>
</dbReference>
<feature type="binding site" evidence="7">
    <location>
        <begin position="10"/>
        <end position="12"/>
    </location>
    <ligand>
        <name>substrate</name>
    </ligand>
</feature>
<accession>A0A6N9TKU5</accession>
<feature type="active site" description="Electrophile" evidence="7">
    <location>
        <position position="96"/>
    </location>
</feature>
<keyword evidence="5 7" id="KW-0324">Glycolysis</keyword>
<dbReference type="HAMAP" id="MF_00147_B">
    <property type="entry name" value="TIM_B"/>
    <property type="match status" value="1"/>
</dbReference>
<keyword evidence="3 7" id="KW-0312">Gluconeogenesis</keyword>
<comment type="function">
    <text evidence="7">Involved in the gluconeogenesis. Catalyzes stereospecifically the conversion of dihydroxyacetone phosphate (DHAP) to D-glyceraldehyde-3-phosphate (G3P).</text>
</comment>
<feature type="active site" description="Proton acceptor" evidence="7">
    <location>
        <position position="168"/>
    </location>
</feature>
<comment type="pathway">
    <text evidence="7 8">Carbohydrate biosynthesis; gluconeogenesis.</text>
</comment>
<dbReference type="GO" id="GO:0019563">
    <property type="term" value="P:glycerol catabolic process"/>
    <property type="evidence" value="ECO:0007669"/>
    <property type="project" value="TreeGrafter"/>
</dbReference>
<evidence type="ECO:0000256" key="6">
    <source>
        <dbReference type="ARBA" id="ARBA00023235"/>
    </source>
</evidence>
<comment type="catalytic activity">
    <reaction evidence="7 8">
        <text>D-glyceraldehyde 3-phosphate = dihydroxyacetone phosphate</text>
        <dbReference type="Rhea" id="RHEA:18585"/>
        <dbReference type="ChEBI" id="CHEBI:57642"/>
        <dbReference type="ChEBI" id="CHEBI:59776"/>
        <dbReference type="EC" id="5.3.1.1"/>
    </reaction>
</comment>
<sequence>MARRPVVAANWKMHKSLGETRDFLRAFLPMVAGARDREILVAPPFTALALAAELVRGSNVAIAAQNMHPEEKGAFTGEVSPIMLSDLGVRWVIVGHSERRHVFGEGDDFVAAKVRSALDHGLRPILCIGETLEERDAGATLSVLERQLAAALAGIPGPDLAGLVVAYEPVWAIGTGRTATTAQVQEAHRSVREWFAGAFDSSIAGEIRILYGGSVKPGNVDALMALDDVDGVLVGGASLEADSFSRIVNFRPAG</sequence>
<gene>
    <name evidence="7" type="primary">tpiA</name>
    <name evidence="9" type="ORF">G3N55_02580</name>
</gene>
<evidence type="ECO:0000313" key="9">
    <source>
        <dbReference type="EMBL" id="NDY41739.1"/>
    </source>
</evidence>
<dbReference type="EC" id="5.3.1.1" evidence="7 8"/>
<keyword evidence="4 7" id="KW-0963">Cytoplasm</keyword>
<dbReference type="FunFam" id="3.20.20.70:FF:000016">
    <property type="entry name" value="Triosephosphate isomerase"/>
    <property type="match status" value="1"/>
</dbReference>
<keyword evidence="6 7" id="KW-0413">Isomerase</keyword>
<dbReference type="AlphaFoldDB" id="A0A6N9TKU5"/>
<feature type="binding site" evidence="7">
    <location>
        <begin position="235"/>
        <end position="236"/>
    </location>
    <ligand>
        <name>substrate</name>
    </ligand>
</feature>
<comment type="subcellular location">
    <subcellularLocation>
        <location evidence="7 8">Cytoplasm</location>
    </subcellularLocation>
</comment>
<dbReference type="Pfam" id="PF00121">
    <property type="entry name" value="TIM"/>
    <property type="match status" value="1"/>
</dbReference>
<keyword evidence="10" id="KW-1185">Reference proteome</keyword>
<evidence type="ECO:0000256" key="2">
    <source>
        <dbReference type="ARBA" id="ARBA00007422"/>
    </source>
</evidence>
<dbReference type="InterPro" id="IPR022896">
    <property type="entry name" value="TrioseP_Isoase_bac/euk"/>
</dbReference>
<evidence type="ECO:0000256" key="5">
    <source>
        <dbReference type="ARBA" id="ARBA00023152"/>
    </source>
</evidence>
<comment type="caution">
    <text evidence="9">The sequence shown here is derived from an EMBL/GenBank/DDBJ whole genome shotgun (WGS) entry which is preliminary data.</text>
</comment>
<dbReference type="InterPro" id="IPR013785">
    <property type="entry name" value="Aldolase_TIM"/>
</dbReference>
<dbReference type="PANTHER" id="PTHR21139:SF42">
    <property type="entry name" value="TRIOSEPHOSPHATE ISOMERASE"/>
    <property type="match status" value="1"/>
</dbReference>
<dbReference type="GO" id="GO:0006096">
    <property type="term" value="P:glycolytic process"/>
    <property type="evidence" value="ECO:0007669"/>
    <property type="project" value="UniProtKB-UniRule"/>
</dbReference>
<dbReference type="UniPathway" id="UPA00138"/>
<name>A0A6N9TKU5_DISTH</name>
<dbReference type="SUPFAM" id="SSF51351">
    <property type="entry name" value="Triosephosphate isomerase (TIM)"/>
    <property type="match status" value="1"/>
</dbReference>